<dbReference type="PANTHER" id="PTHR34724:SF2">
    <property type="entry name" value="OS12G0596101 PROTEIN"/>
    <property type="match status" value="1"/>
</dbReference>
<keyword evidence="3" id="KW-1185">Reference proteome</keyword>
<evidence type="ECO:0000313" key="2">
    <source>
        <dbReference type="EMBL" id="TWT26674.1"/>
    </source>
</evidence>
<gene>
    <name evidence="2" type="ORF">FRX94_04575</name>
</gene>
<organism evidence="2 3">
    <name type="scientific">Corynebacterium canis</name>
    <dbReference type="NCBI Taxonomy" id="679663"/>
    <lineage>
        <taxon>Bacteria</taxon>
        <taxon>Bacillati</taxon>
        <taxon>Actinomycetota</taxon>
        <taxon>Actinomycetes</taxon>
        <taxon>Mycobacteriales</taxon>
        <taxon>Corynebacteriaceae</taxon>
        <taxon>Corynebacterium</taxon>
    </lineage>
</organism>
<evidence type="ECO:0000313" key="3">
    <source>
        <dbReference type="Proteomes" id="UP000320791"/>
    </source>
</evidence>
<evidence type="ECO:0000256" key="1">
    <source>
        <dbReference type="SAM" id="MobiDB-lite"/>
    </source>
</evidence>
<accession>A0A5C5UKC1</accession>
<reference evidence="2 3" key="1">
    <citation type="submission" date="2019-08" db="EMBL/GenBank/DDBJ databases">
        <authorList>
            <person name="Lei W."/>
        </authorList>
    </citation>
    <scope>NUCLEOTIDE SEQUENCE [LARGE SCALE GENOMIC DNA]</scope>
    <source>
        <strain evidence="2 3">CCUG 58627</strain>
    </source>
</reference>
<sequence length="65" mass="6890">MCRATTCPDCKKTTWTGCGRHIDQVMASVPESQRCHHKPTSSAEAAAAQPARRSGGFLGALFGGR</sequence>
<name>A0A5C5UKC1_9CORY</name>
<proteinExistence type="predicted"/>
<protein>
    <submittedName>
        <fullName evidence="2">Uncharacterized protein</fullName>
    </submittedName>
</protein>
<dbReference type="AlphaFoldDB" id="A0A5C5UKC1"/>
<dbReference type="OrthoDB" id="4377282at2"/>
<comment type="caution">
    <text evidence="2">The sequence shown here is derived from an EMBL/GenBank/DDBJ whole genome shotgun (WGS) entry which is preliminary data.</text>
</comment>
<dbReference type="PANTHER" id="PTHR34724">
    <property type="entry name" value="OS12G0596101 PROTEIN"/>
    <property type="match status" value="1"/>
</dbReference>
<dbReference type="Proteomes" id="UP000320791">
    <property type="component" value="Unassembled WGS sequence"/>
</dbReference>
<dbReference type="EMBL" id="VOHM01000007">
    <property type="protein sequence ID" value="TWT26674.1"/>
    <property type="molecule type" value="Genomic_DNA"/>
</dbReference>
<feature type="region of interest" description="Disordered" evidence="1">
    <location>
        <begin position="31"/>
        <end position="51"/>
    </location>
</feature>